<dbReference type="SUPFAM" id="SSF52317">
    <property type="entry name" value="Class I glutamine amidotransferase-like"/>
    <property type="match status" value="1"/>
</dbReference>
<dbReference type="PANTHER" id="PTHR12302:SF3">
    <property type="entry name" value="SERINE_THREONINE-PROTEIN KINASE 31"/>
    <property type="match status" value="1"/>
</dbReference>
<dbReference type="GO" id="GO:0004519">
    <property type="term" value="F:endonuclease activity"/>
    <property type="evidence" value="ECO:0007669"/>
    <property type="project" value="UniProtKB-KW"/>
</dbReference>
<dbReference type="InterPro" id="IPR029062">
    <property type="entry name" value="Class_I_gatase-like"/>
</dbReference>
<proteinExistence type="predicted"/>
<dbReference type="AlphaFoldDB" id="A0ABD5WSH0"/>
<keyword evidence="2" id="KW-0255">Endonuclease</keyword>
<evidence type="ECO:0000259" key="4">
    <source>
        <dbReference type="PROSITE" id="PS50830"/>
    </source>
</evidence>
<dbReference type="RefSeq" id="WP_276279871.1">
    <property type="nucleotide sequence ID" value="NZ_CP119809.1"/>
</dbReference>
<organism evidence="5 6">
    <name type="scientific">Halorussus caseinilyticus</name>
    <dbReference type="NCBI Taxonomy" id="3034025"/>
    <lineage>
        <taxon>Archaea</taxon>
        <taxon>Methanobacteriati</taxon>
        <taxon>Methanobacteriota</taxon>
        <taxon>Stenosarchaea group</taxon>
        <taxon>Halobacteria</taxon>
        <taxon>Halobacteriales</taxon>
        <taxon>Haladaptataceae</taxon>
        <taxon>Halorussus</taxon>
    </lineage>
</organism>
<feature type="domain" description="TNase-like" evidence="4">
    <location>
        <begin position="294"/>
        <end position="447"/>
    </location>
</feature>
<dbReference type="GO" id="GO:0016787">
    <property type="term" value="F:hydrolase activity"/>
    <property type="evidence" value="ECO:0007669"/>
    <property type="project" value="UniProtKB-KW"/>
</dbReference>
<evidence type="ECO:0000256" key="2">
    <source>
        <dbReference type="ARBA" id="ARBA00022759"/>
    </source>
</evidence>
<dbReference type="Proteomes" id="UP001596407">
    <property type="component" value="Unassembled WGS sequence"/>
</dbReference>
<dbReference type="PROSITE" id="PS51318">
    <property type="entry name" value="TAT"/>
    <property type="match status" value="1"/>
</dbReference>
<dbReference type="EMBL" id="JBHSZH010000005">
    <property type="protein sequence ID" value="MFC7082149.1"/>
    <property type="molecule type" value="Genomic_DNA"/>
</dbReference>
<dbReference type="Pfam" id="PF00565">
    <property type="entry name" value="SNase"/>
    <property type="match status" value="1"/>
</dbReference>
<keyword evidence="6" id="KW-1185">Reference proteome</keyword>
<dbReference type="Gene3D" id="2.40.50.90">
    <property type="match status" value="1"/>
</dbReference>
<reference evidence="5 6" key="1">
    <citation type="journal article" date="2019" name="Int. J. Syst. Evol. Microbiol.">
        <title>The Global Catalogue of Microorganisms (GCM) 10K type strain sequencing project: providing services to taxonomists for standard genome sequencing and annotation.</title>
        <authorList>
            <consortium name="The Broad Institute Genomics Platform"/>
            <consortium name="The Broad Institute Genome Sequencing Center for Infectious Disease"/>
            <person name="Wu L."/>
            <person name="Ma J."/>
        </authorList>
    </citation>
    <scope>NUCLEOTIDE SEQUENCE [LARGE SCALE GENOMIC DNA]</scope>
    <source>
        <strain evidence="5 6">DT72</strain>
    </source>
</reference>
<accession>A0ABD5WSH0</accession>
<dbReference type="PANTHER" id="PTHR12302">
    <property type="entry name" value="EBNA2 BINDING PROTEIN P100"/>
    <property type="match status" value="1"/>
</dbReference>
<gene>
    <name evidence="5" type="ORF">ACFQJ6_20740</name>
</gene>
<dbReference type="InterPro" id="IPR006311">
    <property type="entry name" value="TAT_signal"/>
</dbReference>
<dbReference type="SMART" id="SM00318">
    <property type="entry name" value="SNc"/>
    <property type="match status" value="1"/>
</dbReference>
<dbReference type="PROSITE" id="PS50830">
    <property type="entry name" value="TNASE_3"/>
    <property type="match status" value="1"/>
</dbReference>
<dbReference type="InterPro" id="IPR035437">
    <property type="entry name" value="SNase_OB-fold_sf"/>
</dbReference>
<evidence type="ECO:0000313" key="6">
    <source>
        <dbReference type="Proteomes" id="UP001596407"/>
    </source>
</evidence>
<keyword evidence="3" id="KW-0378">Hydrolase</keyword>
<dbReference type="InterPro" id="IPR016071">
    <property type="entry name" value="Staphylococal_nuclease_OB-fold"/>
</dbReference>
<evidence type="ECO:0000256" key="1">
    <source>
        <dbReference type="ARBA" id="ARBA00022722"/>
    </source>
</evidence>
<sequence length="702" mass="75238">MQRRNFLKLVAAASAGTAAVEGTGTEFVGTARAAVGANCGGSSTIADVEFESGSSLLDSNYEALTDESVVAVWAESSAYNTDADNDGDAYYYSDSTDIPVAAVDGNVVGFGAMLVDDGDANWKYGNEEFVLNVWDEKLGGSGTVLWDEGHGQYYDLSQFSEFESYAENNGYTVTPTSSLISDLSGADAAVITSPSYNFSTSELNDLFDYVNNGGVLFLHGQADYNNYDETENLNDIAGYLQRAFRFNDDEVLDSTNNSGSDYAVLTGNFNTANFNYFQNRSGLGSGGGSGGFDGPKTGTVSSVSDGDTFTVDFDDGTTEDIRVLGIDTPEKKRNQDAELIHEWEGIEDLNYLADWAKSATDYATQEVEGATVTVEIDEEEGAYDPFGRLLGYVYYDKDGDGSRDDLYNLEIIKEGYARVYGSSLTKHDSFWDAEATAQANGTRVWGQSDPNNSSEIRDRNVTDIFFPNTTSVRTSSGAIADSRVPVYAESTASQSGGSVSYSQIPLAGVDEDANVGVVGSPLIDESYESSEGFGVDTSDYENFVFVTNLVDYLSDTTGEILIDGGHGQFGADFALSSEDAAYYQRYLEGQDIAFEQVNTLSSSNLSRGRALIITAPTGCFTSTEVSNINDFIANGGAVVLLGSSSASDAAHQTTNDLANALGTDLRLNDDQVTDSSNNVNNDDTIPYTTNFDTSFPLFGKYS</sequence>
<name>A0ABD5WSH0_9EURY</name>
<dbReference type="GeneID" id="79304465"/>
<evidence type="ECO:0000313" key="5">
    <source>
        <dbReference type="EMBL" id="MFC7082149.1"/>
    </source>
</evidence>
<evidence type="ECO:0000256" key="3">
    <source>
        <dbReference type="ARBA" id="ARBA00022801"/>
    </source>
</evidence>
<comment type="caution">
    <text evidence="5">The sequence shown here is derived from an EMBL/GenBank/DDBJ whole genome shotgun (WGS) entry which is preliminary data.</text>
</comment>
<protein>
    <submittedName>
        <fullName evidence="5">Thermonuclease family protein</fullName>
    </submittedName>
</protein>
<dbReference type="SUPFAM" id="SSF50199">
    <property type="entry name" value="Staphylococcal nuclease"/>
    <property type="match status" value="1"/>
</dbReference>
<keyword evidence="1" id="KW-0540">Nuclease</keyword>